<dbReference type="Pfam" id="PF00071">
    <property type="entry name" value="Ras"/>
    <property type="match status" value="1"/>
</dbReference>
<name>A0AA41TBF1_SCICA</name>
<dbReference type="AlphaFoldDB" id="A0AA41TBF1"/>
<keyword evidence="4" id="KW-0132">Cell division</keyword>
<dbReference type="GO" id="GO:0007264">
    <property type="term" value="P:small GTPase-mediated signal transduction"/>
    <property type="evidence" value="ECO:0007669"/>
    <property type="project" value="InterPro"/>
</dbReference>
<feature type="chain" id="PRO_5041300328" evidence="3">
    <location>
        <begin position="21"/>
        <end position="126"/>
    </location>
</feature>
<dbReference type="EMBL" id="JAATJV010438479">
    <property type="protein sequence ID" value="MBZ3890249.1"/>
    <property type="molecule type" value="Genomic_DNA"/>
</dbReference>
<keyword evidence="3" id="KW-0732">Signal</keyword>
<feature type="signal peptide" evidence="3">
    <location>
        <begin position="1"/>
        <end position="20"/>
    </location>
</feature>
<dbReference type="GO" id="GO:0005525">
    <property type="term" value="F:GTP binding"/>
    <property type="evidence" value="ECO:0007669"/>
    <property type="project" value="UniProtKB-KW"/>
</dbReference>
<dbReference type="InterPro" id="IPR027417">
    <property type="entry name" value="P-loop_NTPase"/>
</dbReference>
<sequence>MTAEFSKNRLFLVCFSVVSSASFENVKEKWVPEIIHHCPRLLPCPLGPRLISLCHRETGQEQAETITPETAEKLAGDPQAVKHLDCCALTPPGLRTAGVQTTLAVLEPPEPKKSWMDRTSENALSA</sequence>
<dbReference type="SMART" id="SM00174">
    <property type="entry name" value="RHO"/>
    <property type="match status" value="1"/>
</dbReference>
<keyword evidence="1" id="KW-0547">Nucleotide-binding</keyword>
<dbReference type="Proteomes" id="UP001166674">
    <property type="component" value="Unassembled WGS sequence"/>
</dbReference>
<dbReference type="Gene3D" id="3.40.50.300">
    <property type="entry name" value="P-loop containing nucleotide triphosphate hydrolases"/>
    <property type="match status" value="1"/>
</dbReference>
<evidence type="ECO:0000256" key="3">
    <source>
        <dbReference type="SAM" id="SignalP"/>
    </source>
</evidence>
<evidence type="ECO:0000256" key="2">
    <source>
        <dbReference type="ARBA" id="ARBA00023134"/>
    </source>
</evidence>
<comment type="caution">
    <text evidence="4">The sequence shown here is derived from an EMBL/GenBank/DDBJ whole genome shotgun (WGS) entry which is preliminary data.</text>
</comment>
<proteinExistence type="predicted"/>
<dbReference type="GO" id="GO:0003924">
    <property type="term" value="F:GTPase activity"/>
    <property type="evidence" value="ECO:0007669"/>
    <property type="project" value="InterPro"/>
</dbReference>
<dbReference type="InterPro" id="IPR003578">
    <property type="entry name" value="Small_GTPase_Rho"/>
</dbReference>
<keyword evidence="5" id="KW-1185">Reference proteome</keyword>
<protein>
    <submittedName>
        <fullName evidence="4">Cell division control protein 42-like protein</fullName>
    </submittedName>
</protein>
<evidence type="ECO:0000313" key="4">
    <source>
        <dbReference type="EMBL" id="MBZ3890249.1"/>
    </source>
</evidence>
<accession>A0AA41TBF1</accession>
<reference evidence="4" key="1">
    <citation type="submission" date="2020-03" db="EMBL/GenBank/DDBJ databases">
        <title>Studies in the Genomics of Life Span.</title>
        <authorList>
            <person name="Glass D."/>
        </authorList>
    </citation>
    <scope>NUCLEOTIDE SEQUENCE</scope>
    <source>
        <strain evidence="4">SUZIE</strain>
        <tissue evidence="4">Muscle</tissue>
    </source>
</reference>
<keyword evidence="2" id="KW-0342">GTP-binding</keyword>
<gene>
    <name evidence="4" type="ORF">SUZIE_207015</name>
</gene>
<dbReference type="SUPFAM" id="SSF52540">
    <property type="entry name" value="P-loop containing nucleoside triphosphate hydrolases"/>
    <property type="match status" value="1"/>
</dbReference>
<dbReference type="GO" id="GO:0051301">
    <property type="term" value="P:cell division"/>
    <property type="evidence" value="ECO:0007669"/>
    <property type="project" value="UniProtKB-KW"/>
</dbReference>
<dbReference type="PANTHER" id="PTHR24072">
    <property type="entry name" value="RHO FAMILY GTPASE"/>
    <property type="match status" value="1"/>
</dbReference>
<evidence type="ECO:0000256" key="1">
    <source>
        <dbReference type="ARBA" id="ARBA00022741"/>
    </source>
</evidence>
<evidence type="ECO:0000313" key="5">
    <source>
        <dbReference type="Proteomes" id="UP001166674"/>
    </source>
</evidence>
<dbReference type="InterPro" id="IPR001806">
    <property type="entry name" value="Small_GTPase"/>
</dbReference>
<organism evidence="4 5">
    <name type="scientific">Sciurus carolinensis</name>
    <name type="common">Eastern gray squirrel</name>
    <dbReference type="NCBI Taxonomy" id="30640"/>
    <lineage>
        <taxon>Eukaryota</taxon>
        <taxon>Metazoa</taxon>
        <taxon>Chordata</taxon>
        <taxon>Craniata</taxon>
        <taxon>Vertebrata</taxon>
        <taxon>Euteleostomi</taxon>
        <taxon>Mammalia</taxon>
        <taxon>Eutheria</taxon>
        <taxon>Euarchontoglires</taxon>
        <taxon>Glires</taxon>
        <taxon>Rodentia</taxon>
        <taxon>Sciuromorpha</taxon>
        <taxon>Sciuridae</taxon>
        <taxon>Sciurinae</taxon>
        <taxon>Sciurini</taxon>
        <taxon>Sciurus</taxon>
    </lineage>
</organism>
<keyword evidence="4" id="KW-0131">Cell cycle</keyword>